<evidence type="ECO:0000256" key="7">
    <source>
        <dbReference type="ARBA" id="ARBA00022801"/>
    </source>
</evidence>
<dbReference type="SUPFAM" id="SSF54897">
    <property type="entry name" value="Protease propeptides/inhibitors"/>
    <property type="match status" value="1"/>
</dbReference>
<dbReference type="EMBL" id="JAUSTY010000004">
    <property type="protein sequence ID" value="MDQ0165426.1"/>
    <property type="molecule type" value="Genomic_DNA"/>
</dbReference>
<dbReference type="SUPFAM" id="SSF52743">
    <property type="entry name" value="Subtilisin-like"/>
    <property type="match status" value="1"/>
</dbReference>
<dbReference type="PROSITE" id="PS00138">
    <property type="entry name" value="SUBTILASE_SER"/>
    <property type="match status" value="1"/>
</dbReference>
<reference evidence="14 15" key="1">
    <citation type="submission" date="2023-07" db="EMBL/GenBank/DDBJ databases">
        <title>Genomic Encyclopedia of Type Strains, Phase IV (KMG-IV): sequencing the most valuable type-strain genomes for metagenomic binning, comparative biology and taxonomic classification.</title>
        <authorList>
            <person name="Goeker M."/>
        </authorList>
    </citation>
    <scope>NUCLEOTIDE SEQUENCE [LARGE SCALE GENOMIC DNA]</scope>
    <source>
        <strain evidence="14 15">DSM 12751</strain>
    </source>
</reference>
<feature type="signal peptide" evidence="12">
    <location>
        <begin position="1"/>
        <end position="24"/>
    </location>
</feature>
<dbReference type="PROSITE" id="PS51892">
    <property type="entry name" value="SUBTILASE"/>
    <property type="match status" value="1"/>
</dbReference>
<sequence length="373" mass="39051">MNRFIKLFFVLALMLSVVVPSAFAEVESKQEYLVQFKDSLDVGLLSSVGVQQDDILHQFQVLPVMHLTLTDRQVEELKKDPQIEAIEENHKAEAYQTVPWGITRVQSTTAQSNGYTGSGVRVAVLDTGIQANHPDLNVVGGYSVFTDSANNNPFVDSNGHGTHVAGTVAALNNTIGVLGAAPNANLYAVKVLNNSGGGSYAGIAQGIEWSILNNMKIINMSLGGPSPSTILENWCNTAYNRGILVVAAAGNSGNSAGTGNNVGYPAAYSSVIAVAATDSSNNRASFSSTGPAVEISAPGVSVYSTYGSSGYATLNGTSMASPHVAGVAAQVWQAKPHLSNVQLRQLLNVSAQPLGSTNHFGSGLVRAQTAIDW</sequence>
<keyword evidence="4" id="KW-0964">Secreted</keyword>
<dbReference type="RefSeq" id="WP_307392515.1">
    <property type="nucleotide sequence ID" value="NZ_BAAADK010000045.1"/>
</dbReference>
<keyword evidence="7 10" id="KW-0378">Hydrolase</keyword>
<feature type="active site" description="Charge relay system" evidence="10">
    <location>
        <position position="318"/>
    </location>
</feature>
<protein>
    <submittedName>
        <fullName evidence="14">Subtilisin</fullName>
        <ecNumber evidence="14">3.4.21.62</ecNumber>
    </submittedName>
</protein>
<evidence type="ECO:0000256" key="5">
    <source>
        <dbReference type="ARBA" id="ARBA00022670"/>
    </source>
</evidence>
<feature type="active site" description="Charge relay system" evidence="10">
    <location>
        <position position="160"/>
    </location>
</feature>
<dbReference type="InterPro" id="IPR050131">
    <property type="entry name" value="Peptidase_S8_subtilisin-like"/>
</dbReference>
<comment type="similarity">
    <text evidence="3 10 11">Belongs to the peptidase S8 family.</text>
</comment>
<dbReference type="GO" id="GO:0004252">
    <property type="term" value="F:serine-type endopeptidase activity"/>
    <property type="evidence" value="ECO:0007669"/>
    <property type="project" value="UniProtKB-EC"/>
</dbReference>
<dbReference type="InterPro" id="IPR023828">
    <property type="entry name" value="Peptidase_S8_Ser-AS"/>
</dbReference>
<dbReference type="PANTHER" id="PTHR43806">
    <property type="entry name" value="PEPTIDASE S8"/>
    <property type="match status" value="1"/>
</dbReference>
<dbReference type="InterPro" id="IPR022398">
    <property type="entry name" value="Peptidase_S8_His-AS"/>
</dbReference>
<evidence type="ECO:0000256" key="10">
    <source>
        <dbReference type="PROSITE-ProRule" id="PRU01240"/>
    </source>
</evidence>
<keyword evidence="12" id="KW-0732">Signal</keyword>
<dbReference type="EC" id="3.4.21.62" evidence="14"/>
<evidence type="ECO:0000313" key="14">
    <source>
        <dbReference type="EMBL" id="MDQ0165426.1"/>
    </source>
</evidence>
<dbReference type="CDD" id="cd07477">
    <property type="entry name" value="Peptidases_S8_Subtilisin_subset"/>
    <property type="match status" value="1"/>
</dbReference>
<evidence type="ECO:0000259" key="13">
    <source>
        <dbReference type="Pfam" id="PF00082"/>
    </source>
</evidence>
<evidence type="ECO:0000256" key="3">
    <source>
        <dbReference type="ARBA" id="ARBA00011073"/>
    </source>
</evidence>
<comment type="caution">
    <text evidence="14">The sequence shown here is derived from an EMBL/GenBank/DDBJ whole genome shotgun (WGS) entry which is preliminary data.</text>
</comment>
<dbReference type="Gene3D" id="3.30.70.80">
    <property type="entry name" value="Peptidase S8 propeptide/proteinase inhibitor I9"/>
    <property type="match status" value="1"/>
</dbReference>
<evidence type="ECO:0000256" key="4">
    <source>
        <dbReference type="ARBA" id="ARBA00022525"/>
    </source>
</evidence>
<gene>
    <name evidence="14" type="ORF">J2S11_001326</name>
</gene>
<dbReference type="InterPro" id="IPR034202">
    <property type="entry name" value="Subtilisin_Carlsberg-like"/>
</dbReference>
<keyword evidence="15" id="KW-1185">Reference proteome</keyword>
<keyword evidence="6" id="KW-0479">Metal-binding</keyword>
<feature type="active site" description="Charge relay system" evidence="10">
    <location>
        <position position="126"/>
    </location>
</feature>
<evidence type="ECO:0000256" key="1">
    <source>
        <dbReference type="ARBA" id="ARBA00001913"/>
    </source>
</evidence>
<dbReference type="PANTHER" id="PTHR43806:SF11">
    <property type="entry name" value="CEREVISIN-RELATED"/>
    <property type="match status" value="1"/>
</dbReference>
<dbReference type="InterPro" id="IPR036852">
    <property type="entry name" value="Peptidase_S8/S53_dom_sf"/>
</dbReference>
<dbReference type="PROSITE" id="PS00136">
    <property type="entry name" value="SUBTILASE_ASP"/>
    <property type="match status" value="1"/>
</dbReference>
<evidence type="ECO:0000256" key="12">
    <source>
        <dbReference type="SAM" id="SignalP"/>
    </source>
</evidence>
<dbReference type="PROSITE" id="PS00137">
    <property type="entry name" value="SUBTILASE_HIS"/>
    <property type="match status" value="1"/>
</dbReference>
<keyword evidence="8 10" id="KW-0720">Serine protease</keyword>
<comment type="cofactor">
    <cofactor evidence="1">
        <name>Ca(2+)</name>
        <dbReference type="ChEBI" id="CHEBI:29108"/>
    </cofactor>
</comment>
<dbReference type="InterPro" id="IPR015500">
    <property type="entry name" value="Peptidase_S8_subtilisin-rel"/>
</dbReference>
<keyword evidence="9" id="KW-0106">Calcium</keyword>
<evidence type="ECO:0000256" key="11">
    <source>
        <dbReference type="RuleBase" id="RU003355"/>
    </source>
</evidence>
<feature type="chain" id="PRO_5045527695" evidence="12">
    <location>
        <begin position="25"/>
        <end position="373"/>
    </location>
</feature>
<keyword evidence="5 10" id="KW-0645">Protease</keyword>
<evidence type="ECO:0000313" key="15">
    <source>
        <dbReference type="Proteomes" id="UP001235840"/>
    </source>
</evidence>
<evidence type="ECO:0000256" key="2">
    <source>
        <dbReference type="ARBA" id="ARBA00004613"/>
    </source>
</evidence>
<organism evidence="14 15">
    <name type="scientific">Caldalkalibacillus horti</name>
    <dbReference type="NCBI Taxonomy" id="77523"/>
    <lineage>
        <taxon>Bacteria</taxon>
        <taxon>Bacillati</taxon>
        <taxon>Bacillota</taxon>
        <taxon>Bacilli</taxon>
        <taxon>Bacillales</taxon>
        <taxon>Bacillaceae</taxon>
        <taxon>Caldalkalibacillus</taxon>
    </lineage>
</organism>
<accession>A0ABT9VWQ2</accession>
<evidence type="ECO:0000256" key="6">
    <source>
        <dbReference type="ARBA" id="ARBA00022723"/>
    </source>
</evidence>
<evidence type="ECO:0000256" key="9">
    <source>
        <dbReference type="ARBA" id="ARBA00022837"/>
    </source>
</evidence>
<evidence type="ECO:0000256" key="8">
    <source>
        <dbReference type="ARBA" id="ARBA00022825"/>
    </source>
</evidence>
<dbReference type="Pfam" id="PF00082">
    <property type="entry name" value="Peptidase_S8"/>
    <property type="match status" value="1"/>
</dbReference>
<dbReference type="InterPro" id="IPR023827">
    <property type="entry name" value="Peptidase_S8_Asp-AS"/>
</dbReference>
<name>A0ABT9VWQ2_9BACI</name>
<comment type="subcellular location">
    <subcellularLocation>
        <location evidence="2">Secreted</location>
    </subcellularLocation>
</comment>
<dbReference type="Proteomes" id="UP001235840">
    <property type="component" value="Unassembled WGS sequence"/>
</dbReference>
<feature type="domain" description="Peptidase S8/S53" evidence="13">
    <location>
        <begin position="117"/>
        <end position="363"/>
    </location>
</feature>
<dbReference type="InterPro" id="IPR000209">
    <property type="entry name" value="Peptidase_S8/S53_dom"/>
</dbReference>
<dbReference type="Gene3D" id="3.40.50.200">
    <property type="entry name" value="Peptidase S8/S53 domain"/>
    <property type="match status" value="1"/>
</dbReference>
<dbReference type="PRINTS" id="PR00723">
    <property type="entry name" value="SUBTILISIN"/>
</dbReference>
<dbReference type="InterPro" id="IPR037045">
    <property type="entry name" value="S8pro/Inhibitor_I9_sf"/>
</dbReference>
<proteinExistence type="inferred from homology"/>